<dbReference type="PANTHER" id="PTHR33269">
    <property type="entry name" value="NADH-UBIQUINONE OXIDOREDUCTASE CHAIN 6"/>
    <property type="match status" value="1"/>
</dbReference>
<dbReference type="EMBL" id="CASHTH010003595">
    <property type="protein sequence ID" value="CAI8046888.1"/>
    <property type="molecule type" value="Genomic_DNA"/>
</dbReference>
<dbReference type="PANTHER" id="PTHR33269:SF17">
    <property type="entry name" value="NADH-UBIQUINONE OXIDOREDUCTASE CHAIN 6"/>
    <property type="match status" value="1"/>
</dbReference>
<organism evidence="4 5">
    <name type="scientific">Geodia barretti</name>
    <name type="common">Barrett's horny sponge</name>
    <dbReference type="NCBI Taxonomy" id="519541"/>
    <lineage>
        <taxon>Eukaryota</taxon>
        <taxon>Metazoa</taxon>
        <taxon>Porifera</taxon>
        <taxon>Demospongiae</taxon>
        <taxon>Heteroscleromorpha</taxon>
        <taxon>Tetractinellida</taxon>
        <taxon>Astrophorina</taxon>
        <taxon>Geodiidae</taxon>
        <taxon>Geodia</taxon>
    </lineage>
</organism>
<dbReference type="GO" id="GO:0008137">
    <property type="term" value="F:NADH dehydrogenase (ubiquinone) activity"/>
    <property type="evidence" value="ECO:0007669"/>
    <property type="project" value="InterPro"/>
</dbReference>
<gene>
    <name evidence="4" type="ORF">GBAR_LOCUS25924</name>
</gene>
<dbReference type="AlphaFoldDB" id="A0AA35TF92"/>
<keyword evidence="5" id="KW-1185">Reference proteome</keyword>
<keyword evidence="3" id="KW-1133">Transmembrane helix</keyword>
<dbReference type="Proteomes" id="UP001174909">
    <property type="component" value="Unassembled WGS sequence"/>
</dbReference>
<proteinExistence type="predicted"/>
<evidence type="ECO:0000313" key="5">
    <source>
        <dbReference type="Proteomes" id="UP001174909"/>
    </source>
</evidence>
<accession>A0AA35TF92</accession>
<comment type="caution">
    <text evidence="4">The sequence shown here is derived from an EMBL/GenBank/DDBJ whole genome shotgun (WGS) entry which is preliminary data.</text>
</comment>
<name>A0AA35TF92_GEOBA</name>
<reference evidence="4" key="1">
    <citation type="submission" date="2023-03" db="EMBL/GenBank/DDBJ databases">
        <authorList>
            <person name="Steffen K."/>
            <person name="Cardenas P."/>
        </authorList>
    </citation>
    <scope>NUCLEOTIDE SEQUENCE</scope>
</reference>
<evidence type="ECO:0000256" key="3">
    <source>
        <dbReference type="SAM" id="Phobius"/>
    </source>
</evidence>
<feature type="transmembrane region" description="Helical" evidence="3">
    <location>
        <begin position="33"/>
        <end position="51"/>
    </location>
</feature>
<dbReference type="InterPro" id="IPR042106">
    <property type="entry name" value="Nuo/plastoQ_OxRdtase_6_NuoJ"/>
</dbReference>
<dbReference type="Pfam" id="PF00499">
    <property type="entry name" value="Oxidored_q3"/>
    <property type="match status" value="1"/>
</dbReference>
<dbReference type="InterPro" id="IPR001457">
    <property type="entry name" value="NADH_UbQ/plastoQ_OxRdtase_su6"/>
</dbReference>
<feature type="transmembrane region" description="Helical" evidence="3">
    <location>
        <begin position="9"/>
        <end position="27"/>
    </location>
</feature>
<evidence type="ECO:0000256" key="2">
    <source>
        <dbReference type="ARBA" id="ARBA00031019"/>
    </source>
</evidence>
<evidence type="ECO:0000313" key="4">
    <source>
        <dbReference type="EMBL" id="CAI8046888.1"/>
    </source>
</evidence>
<keyword evidence="3" id="KW-0812">Transmembrane</keyword>
<dbReference type="Gene3D" id="1.20.120.1200">
    <property type="entry name" value="NADH-ubiquinone/plastoquinone oxidoreductase chain 6, subunit NuoJ"/>
    <property type="match status" value="1"/>
</dbReference>
<protein>
    <recommendedName>
        <fullName evidence="1">NADH-ubiquinone oxidoreductase chain 6</fullName>
    </recommendedName>
    <alternativeName>
        <fullName evidence="2">NADH dehydrogenase subunit 6</fullName>
    </alternativeName>
</protein>
<sequence length="147" mass="16575">MELNLQQLVFYLFALLTIGSAVIVVTIKNIVHAAFSLMVTLFSVAGLYVFLQADFLAATQVIVYVGRYSGTDFVRCYDDKWQLGPEAKTRTRTDVLGRCRIPNSLWLASECYYEYATMGKCGRRGIAGTDNSQDWRDDYERGVFAAI</sequence>
<evidence type="ECO:0000256" key="1">
    <source>
        <dbReference type="ARBA" id="ARBA00021095"/>
    </source>
</evidence>
<keyword evidence="3" id="KW-0472">Membrane</keyword>